<sequence>MIASVRPAERRNVAKCGVIVVCAPGDAGAHATFSPMAVAGQDYRWNGEIGPLGEALGSVRPGATYSVTHGGISRAFTVAGRGDYEAALRDCGALSSDSSLGDHPELVAVVQAHWHASGSNGCRFAMYLSEHRERFGWETWVMRDRGTVQAAASAIAALTNSRIDEVEVDVLSFVLPHVTSSSVLGEIVQCLGTRDGWRVAEGGDATDKDIDLLGLTVGIELGFWSEVLGFGQGEPLAHTRRAPFTELAIRTKPPRGARSSKRAFMADVPLDADSATMGRWKKETKQSRSQRLGDVHDARGKAKWTTVVQRSTGG</sequence>
<accession>A0AAU7AQM2</accession>
<feature type="compositionally biased region" description="Basic and acidic residues" evidence="1">
    <location>
        <begin position="280"/>
        <end position="300"/>
    </location>
</feature>
<dbReference type="AlphaFoldDB" id="A0AAU7AQM2"/>
<dbReference type="EMBL" id="CP114014">
    <property type="protein sequence ID" value="XAY03979.1"/>
    <property type="molecule type" value="Genomic_DNA"/>
</dbReference>
<proteinExistence type="predicted"/>
<feature type="region of interest" description="Disordered" evidence="1">
    <location>
        <begin position="277"/>
        <end position="300"/>
    </location>
</feature>
<reference evidence="2" key="1">
    <citation type="submission" date="2022-12" db="EMBL/GenBank/DDBJ databases">
        <title>Paraconexibacter alkalitolerans sp. nov. and Baekduia alba sp. nov., isolated from soil and emended description of the genera Paraconexibacter (Chun et al., 2020) and Baekduia (An et al., 2020).</title>
        <authorList>
            <person name="Vieira S."/>
            <person name="Huber K.J."/>
            <person name="Geppert A."/>
            <person name="Wolf J."/>
            <person name="Neumann-Schaal M."/>
            <person name="Muesken M."/>
            <person name="Overmann J."/>
        </authorList>
    </citation>
    <scope>NUCLEOTIDE SEQUENCE</scope>
    <source>
        <strain evidence="2">AEG42_29</strain>
    </source>
</reference>
<evidence type="ECO:0000313" key="2">
    <source>
        <dbReference type="EMBL" id="XAY03979.1"/>
    </source>
</evidence>
<name>A0AAU7AQM2_9ACTN</name>
<evidence type="ECO:0000256" key="1">
    <source>
        <dbReference type="SAM" id="MobiDB-lite"/>
    </source>
</evidence>
<organism evidence="2">
    <name type="scientific">Paraconexibacter sp. AEG42_29</name>
    <dbReference type="NCBI Taxonomy" id="2997339"/>
    <lineage>
        <taxon>Bacteria</taxon>
        <taxon>Bacillati</taxon>
        <taxon>Actinomycetota</taxon>
        <taxon>Thermoleophilia</taxon>
        <taxon>Solirubrobacterales</taxon>
        <taxon>Paraconexibacteraceae</taxon>
        <taxon>Paraconexibacter</taxon>
    </lineage>
</organism>
<gene>
    <name evidence="2" type="ORF">DSM112329_00805</name>
</gene>
<protein>
    <submittedName>
        <fullName evidence="2">Uncharacterized protein</fullName>
    </submittedName>
</protein>
<dbReference type="KEGG" id="parq:DSM112329_00805"/>